<feature type="transmembrane region" description="Helical" evidence="1">
    <location>
        <begin position="160"/>
        <end position="183"/>
    </location>
</feature>
<feature type="transmembrane region" description="Helical" evidence="1">
    <location>
        <begin position="129"/>
        <end position="148"/>
    </location>
</feature>
<keyword evidence="1" id="KW-1133">Transmembrane helix</keyword>
<protein>
    <submittedName>
        <fullName evidence="3">Type II CAAX endopeptidase family protein</fullName>
    </submittedName>
</protein>
<keyword evidence="4" id="KW-1185">Reference proteome</keyword>
<dbReference type="PANTHER" id="PTHR36435">
    <property type="entry name" value="SLR1288 PROTEIN"/>
    <property type="match status" value="1"/>
</dbReference>
<keyword evidence="1" id="KW-0472">Membrane</keyword>
<evidence type="ECO:0000256" key="1">
    <source>
        <dbReference type="SAM" id="Phobius"/>
    </source>
</evidence>
<evidence type="ECO:0000313" key="4">
    <source>
        <dbReference type="Proteomes" id="UP001385809"/>
    </source>
</evidence>
<name>A0ABU8MV71_9PSEU</name>
<dbReference type="InterPro" id="IPR003675">
    <property type="entry name" value="Rce1/LyrA-like_dom"/>
</dbReference>
<feature type="transmembrane region" description="Helical" evidence="1">
    <location>
        <begin position="87"/>
        <end position="109"/>
    </location>
</feature>
<dbReference type="PANTHER" id="PTHR36435:SF1">
    <property type="entry name" value="CAAX AMINO TERMINAL PROTEASE FAMILY PROTEIN"/>
    <property type="match status" value="1"/>
</dbReference>
<sequence length="236" mass="23930">MSSDLDPASMRSAPARPGWPELLAGVGGYTIAFVLSPAVVDIVGGEDGVTRGLAAAALSGIVGLIGFVAAFLIRLRAWTAFGVKGTGLRWILVAIGLGLAVFVAARLVFAMLLATGTLPDADPQQDYRAAAGGGALALAAQLLLIAVLTPVGEEFLFRGVFVSALQSHGAFLSIAASTLLFAVAHGLNLTLLPATLVGVVSAVLLLRTGSIWPGVIVHAVNNGLGTVLEVVVPTMS</sequence>
<dbReference type="Proteomes" id="UP001385809">
    <property type="component" value="Unassembled WGS sequence"/>
</dbReference>
<feature type="transmembrane region" description="Helical" evidence="1">
    <location>
        <begin position="21"/>
        <end position="40"/>
    </location>
</feature>
<feature type="domain" description="CAAX prenyl protease 2/Lysostaphin resistance protein A-like" evidence="2">
    <location>
        <begin position="138"/>
        <end position="223"/>
    </location>
</feature>
<gene>
    <name evidence="3" type="ORF">WCD74_22425</name>
</gene>
<evidence type="ECO:0000313" key="3">
    <source>
        <dbReference type="EMBL" id="MEJ2870540.1"/>
    </source>
</evidence>
<feature type="transmembrane region" description="Helical" evidence="1">
    <location>
        <begin position="52"/>
        <end position="75"/>
    </location>
</feature>
<reference evidence="3 4" key="1">
    <citation type="submission" date="2024-03" db="EMBL/GenBank/DDBJ databases">
        <title>Actinomycetospora sp. OC33-EN08, a novel actinomycete isolated from wild orchid (Aerides multiflora).</title>
        <authorList>
            <person name="Suriyachadkun C."/>
        </authorList>
    </citation>
    <scope>NUCLEOTIDE SEQUENCE [LARGE SCALE GENOMIC DNA]</scope>
    <source>
        <strain evidence="3 4">OC33-EN08</strain>
    </source>
</reference>
<accession>A0ABU8MV71</accession>
<keyword evidence="1" id="KW-0812">Transmembrane</keyword>
<evidence type="ECO:0000259" key="2">
    <source>
        <dbReference type="Pfam" id="PF02517"/>
    </source>
</evidence>
<dbReference type="RefSeq" id="WP_337697110.1">
    <property type="nucleotide sequence ID" value="NZ_JBBEGN010000013.1"/>
</dbReference>
<dbReference type="EMBL" id="JBBEGN010000013">
    <property type="protein sequence ID" value="MEJ2870540.1"/>
    <property type="molecule type" value="Genomic_DNA"/>
</dbReference>
<proteinExistence type="predicted"/>
<dbReference type="Pfam" id="PF02517">
    <property type="entry name" value="Rce1-like"/>
    <property type="match status" value="1"/>
</dbReference>
<organism evidence="3 4">
    <name type="scientific">Actinomycetospora aurantiaca</name>
    <dbReference type="NCBI Taxonomy" id="3129233"/>
    <lineage>
        <taxon>Bacteria</taxon>
        <taxon>Bacillati</taxon>
        <taxon>Actinomycetota</taxon>
        <taxon>Actinomycetes</taxon>
        <taxon>Pseudonocardiales</taxon>
        <taxon>Pseudonocardiaceae</taxon>
        <taxon>Actinomycetospora</taxon>
    </lineage>
</organism>
<dbReference type="InterPro" id="IPR052710">
    <property type="entry name" value="CAAX_protease"/>
</dbReference>
<comment type="caution">
    <text evidence="3">The sequence shown here is derived from an EMBL/GenBank/DDBJ whole genome shotgun (WGS) entry which is preliminary data.</text>
</comment>